<name>A0ABS9H029_9BACL</name>
<keyword evidence="3" id="KW-1185">Reference proteome</keyword>
<gene>
    <name evidence="2" type="ORF">L2716_11480</name>
</gene>
<feature type="transmembrane region" description="Helical" evidence="1">
    <location>
        <begin position="6"/>
        <end position="23"/>
    </location>
</feature>
<evidence type="ECO:0000313" key="2">
    <source>
        <dbReference type="EMBL" id="MCF6138349.1"/>
    </source>
</evidence>
<dbReference type="CDD" id="cd00158">
    <property type="entry name" value="RHOD"/>
    <property type="match status" value="1"/>
</dbReference>
<accession>A0ABS9H029</accession>
<evidence type="ECO:0000313" key="3">
    <source>
        <dbReference type="Proteomes" id="UP001649381"/>
    </source>
</evidence>
<sequence length="109" mass="12737">MIWELGLLFAAAYVFFSYILPYMKLKTFEQEALGEFCMIDIRDYQLSHRNPFNQTTKNIPLSYLPRTTKEEEICEHDIVVVAESKIAAAMAARILKKKTKKFIYYVTVS</sequence>
<organism evidence="2 3">
    <name type="scientific">Pseudalkalibacillus berkeleyi</name>
    <dbReference type="NCBI Taxonomy" id="1069813"/>
    <lineage>
        <taxon>Bacteria</taxon>
        <taxon>Bacillati</taxon>
        <taxon>Bacillota</taxon>
        <taxon>Bacilli</taxon>
        <taxon>Bacillales</taxon>
        <taxon>Fictibacillaceae</taxon>
        <taxon>Pseudalkalibacillus</taxon>
    </lineage>
</organism>
<dbReference type="RefSeq" id="WP_236334729.1">
    <property type="nucleotide sequence ID" value="NZ_JAKIJS010000001.1"/>
</dbReference>
<reference evidence="2 3" key="1">
    <citation type="submission" date="2022-01" db="EMBL/GenBank/DDBJ databases">
        <title>Alkalihalobacillus sp. EGI L200015, a novel bacterium isolated from a salt lake sediment.</title>
        <authorList>
            <person name="Gao L."/>
            <person name="Fang B.-Z."/>
            <person name="Li W.-J."/>
        </authorList>
    </citation>
    <scope>NUCLEOTIDE SEQUENCE [LARGE SCALE GENOMIC DNA]</scope>
    <source>
        <strain evidence="2 3">KCTC 12718</strain>
    </source>
</reference>
<protein>
    <submittedName>
        <fullName evidence="2">Rhodanese-like domain-containing protein</fullName>
    </submittedName>
</protein>
<keyword evidence="1" id="KW-0812">Transmembrane</keyword>
<keyword evidence="1" id="KW-0472">Membrane</keyword>
<keyword evidence="1" id="KW-1133">Transmembrane helix</keyword>
<evidence type="ECO:0000256" key="1">
    <source>
        <dbReference type="SAM" id="Phobius"/>
    </source>
</evidence>
<comment type="caution">
    <text evidence="2">The sequence shown here is derived from an EMBL/GenBank/DDBJ whole genome shotgun (WGS) entry which is preliminary data.</text>
</comment>
<dbReference type="Proteomes" id="UP001649381">
    <property type="component" value="Unassembled WGS sequence"/>
</dbReference>
<dbReference type="EMBL" id="JAKIJS010000001">
    <property type="protein sequence ID" value="MCF6138349.1"/>
    <property type="molecule type" value="Genomic_DNA"/>
</dbReference>
<proteinExistence type="predicted"/>